<evidence type="ECO:0000256" key="2">
    <source>
        <dbReference type="ARBA" id="ARBA00023002"/>
    </source>
</evidence>
<dbReference type="SUPFAM" id="SSF51735">
    <property type="entry name" value="NAD(P)-binding Rossmann-fold domains"/>
    <property type="match status" value="1"/>
</dbReference>
<dbReference type="InterPro" id="IPR002347">
    <property type="entry name" value="SDR_fam"/>
</dbReference>
<dbReference type="Gene3D" id="3.40.50.720">
    <property type="entry name" value="NAD(P)-binding Rossmann-like Domain"/>
    <property type="match status" value="1"/>
</dbReference>
<keyword evidence="2" id="KW-0560">Oxidoreductase</keyword>
<dbReference type="EMBL" id="BLKT01000003">
    <property type="protein sequence ID" value="GFG59487.1"/>
    <property type="molecule type" value="Genomic_DNA"/>
</dbReference>
<reference evidence="4 5" key="1">
    <citation type="journal article" date="2019" name="Emerg. Microbes Infect.">
        <title>Comprehensive subspecies identification of 175 nontuberculous mycobacteria species based on 7547 genomic profiles.</title>
        <authorList>
            <person name="Matsumoto Y."/>
            <person name="Kinjo T."/>
            <person name="Motooka D."/>
            <person name="Nabeya D."/>
            <person name="Jung N."/>
            <person name="Uechi K."/>
            <person name="Horii T."/>
            <person name="Iida T."/>
            <person name="Fujita J."/>
            <person name="Nakamura S."/>
        </authorList>
    </citation>
    <scope>NUCLEOTIDE SEQUENCE [LARGE SCALE GENOMIC DNA]</scope>
    <source>
        <strain evidence="4 5">JCM 13392</strain>
    </source>
</reference>
<keyword evidence="5" id="KW-1185">Reference proteome</keyword>
<protein>
    <submittedName>
        <fullName evidence="4">3-ketoacyl-ACP reductase</fullName>
    </submittedName>
</protein>
<evidence type="ECO:0000313" key="4">
    <source>
        <dbReference type="EMBL" id="GFG59487.1"/>
    </source>
</evidence>
<dbReference type="FunFam" id="3.40.50.720:FF:000084">
    <property type="entry name" value="Short-chain dehydrogenase reductase"/>
    <property type="match status" value="1"/>
</dbReference>
<name>A0A7I9WQH8_9MYCO</name>
<proteinExistence type="inferred from homology"/>
<evidence type="ECO:0000259" key="3">
    <source>
        <dbReference type="SMART" id="SM00822"/>
    </source>
</evidence>
<dbReference type="AlphaFoldDB" id="A0A7I9WQH8"/>
<accession>A0A7I9WQH8</accession>
<comment type="caution">
    <text evidence="4">The sequence shown here is derived from an EMBL/GenBank/DDBJ whole genome shotgun (WGS) entry which is preliminary data.</text>
</comment>
<dbReference type="SMART" id="SM00822">
    <property type="entry name" value="PKS_KR"/>
    <property type="match status" value="1"/>
</dbReference>
<feature type="domain" description="Ketoreductase" evidence="3">
    <location>
        <begin position="6"/>
        <end position="189"/>
    </location>
</feature>
<dbReference type="PANTHER" id="PTHR43669:SF3">
    <property type="entry name" value="ALCOHOL DEHYDROGENASE, PUTATIVE (AFU_ORTHOLOGUE AFUA_3G03445)-RELATED"/>
    <property type="match status" value="1"/>
</dbReference>
<dbReference type="PANTHER" id="PTHR43669">
    <property type="entry name" value="5-KETO-D-GLUCONATE 5-REDUCTASE"/>
    <property type="match status" value="1"/>
</dbReference>
<dbReference type="PROSITE" id="PS00061">
    <property type="entry name" value="ADH_SHORT"/>
    <property type="match status" value="1"/>
</dbReference>
<dbReference type="Proteomes" id="UP000465241">
    <property type="component" value="Unassembled WGS sequence"/>
</dbReference>
<dbReference type="RefSeq" id="WP_193490000.1">
    <property type="nucleotide sequence ID" value="NZ_BAAAMC010000017.1"/>
</dbReference>
<dbReference type="CDD" id="cd05233">
    <property type="entry name" value="SDR_c"/>
    <property type="match status" value="1"/>
</dbReference>
<dbReference type="InterPro" id="IPR036291">
    <property type="entry name" value="NAD(P)-bd_dom_sf"/>
</dbReference>
<sequence>MLLTDTTAFITGAARGIGLEVARRFLQQGAAVALADIDGVALTEAAAALVAEGADPARVASVVVDVTDPSSVERAADDADASLGPVTCVVPNAGILHLQPTLEVDLADWRRVLDVNLTGAFVTAQVLGRRLRDRGAGGSVIFTASLFAVRGGTDNAAYSASKFGMLGLMECLAAELAPVGITVNAVCPGQIQTAMMDKLSIDRAAQYGTSPESVLDDLRATIPMGRLGLPSEVADTYVFLASTLARYTTGQALVVDGGIRVG</sequence>
<dbReference type="InterPro" id="IPR020904">
    <property type="entry name" value="Sc_DH/Rdtase_CS"/>
</dbReference>
<dbReference type="PRINTS" id="PR00080">
    <property type="entry name" value="SDRFAMILY"/>
</dbReference>
<dbReference type="GO" id="GO:0016491">
    <property type="term" value="F:oxidoreductase activity"/>
    <property type="evidence" value="ECO:0007669"/>
    <property type="project" value="UniProtKB-KW"/>
</dbReference>
<comment type="similarity">
    <text evidence="1">Belongs to the short-chain dehydrogenases/reductases (SDR) family.</text>
</comment>
<evidence type="ECO:0000256" key="1">
    <source>
        <dbReference type="ARBA" id="ARBA00006484"/>
    </source>
</evidence>
<dbReference type="InterPro" id="IPR057326">
    <property type="entry name" value="KR_dom"/>
</dbReference>
<dbReference type="PRINTS" id="PR00081">
    <property type="entry name" value="GDHRDH"/>
</dbReference>
<evidence type="ECO:0000313" key="5">
    <source>
        <dbReference type="Proteomes" id="UP000465241"/>
    </source>
</evidence>
<gene>
    <name evidence="4" type="ORF">MMUR_36230</name>
</gene>
<organism evidence="4 5">
    <name type="scientific">Mycolicibacterium murale</name>
    <dbReference type="NCBI Taxonomy" id="182220"/>
    <lineage>
        <taxon>Bacteria</taxon>
        <taxon>Bacillati</taxon>
        <taxon>Actinomycetota</taxon>
        <taxon>Actinomycetes</taxon>
        <taxon>Mycobacteriales</taxon>
        <taxon>Mycobacteriaceae</taxon>
        <taxon>Mycolicibacterium</taxon>
    </lineage>
</organism>
<dbReference type="Pfam" id="PF13561">
    <property type="entry name" value="adh_short_C2"/>
    <property type="match status" value="1"/>
</dbReference>